<name>A0A1M2VAS2_TRAPU</name>
<dbReference type="OrthoDB" id="2745223at2759"/>
<gene>
    <name evidence="3" type="ORF">TRAPUB_4473</name>
</gene>
<protein>
    <submittedName>
        <fullName evidence="3">Uncharacterized protein</fullName>
    </submittedName>
</protein>
<keyword evidence="4" id="KW-1185">Reference proteome</keyword>
<keyword evidence="2" id="KW-0472">Membrane</keyword>
<keyword evidence="2" id="KW-1133">Transmembrane helix</keyword>
<organism evidence="3 4">
    <name type="scientific">Trametes pubescens</name>
    <name type="common">White-rot fungus</name>
    <dbReference type="NCBI Taxonomy" id="154538"/>
    <lineage>
        <taxon>Eukaryota</taxon>
        <taxon>Fungi</taxon>
        <taxon>Dikarya</taxon>
        <taxon>Basidiomycota</taxon>
        <taxon>Agaricomycotina</taxon>
        <taxon>Agaricomycetes</taxon>
        <taxon>Polyporales</taxon>
        <taxon>Polyporaceae</taxon>
        <taxon>Trametes</taxon>
    </lineage>
</organism>
<proteinExistence type="predicted"/>
<dbReference type="Proteomes" id="UP000184267">
    <property type="component" value="Unassembled WGS sequence"/>
</dbReference>
<sequence>MSSSSLSSAVIALEICNIILLSLLMATPAPKHAMVKSLMVACLLRSVLDVLPPIVQKARPADFSVHNLNAQTTTLVSFCVSDSILYISPTGHPTYSKVPHDAETPTITSPPSFFGQIIQRPTSMKILRNSQYLDRRFQAASDTGGLSPPPRPPLPRTHTVEEPPPSKASHFRLPFVHNPSLSAFGSQPSMHSQPNSSSMGDFSGEDDGILATTTVSHERIPWEGPRSDTPMSTRTFGRTTTSRR</sequence>
<evidence type="ECO:0000256" key="1">
    <source>
        <dbReference type="SAM" id="MobiDB-lite"/>
    </source>
</evidence>
<comment type="caution">
    <text evidence="3">The sequence shown here is derived from an EMBL/GenBank/DDBJ whole genome shotgun (WGS) entry which is preliminary data.</text>
</comment>
<evidence type="ECO:0000256" key="2">
    <source>
        <dbReference type="SAM" id="Phobius"/>
    </source>
</evidence>
<feature type="compositionally biased region" description="Polar residues" evidence="1">
    <location>
        <begin position="179"/>
        <end position="200"/>
    </location>
</feature>
<evidence type="ECO:0000313" key="4">
    <source>
        <dbReference type="Proteomes" id="UP000184267"/>
    </source>
</evidence>
<accession>A0A1M2VAS2</accession>
<feature type="compositionally biased region" description="Low complexity" evidence="1">
    <location>
        <begin position="232"/>
        <end position="244"/>
    </location>
</feature>
<reference evidence="3 4" key="1">
    <citation type="submission" date="2016-10" db="EMBL/GenBank/DDBJ databases">
        <title>Genome sequence of the basidiomycete white-rot fungus Trametes pubescens.</title>
        <authorList>
            <person name="Makela M.R."/>
            <person name="Granchi Z."/>
            <person name="Peng M."/>
            <person name="De Vries R.P."/>
            <person name="Grigoriev I."/>
            <person name="Riley R."/>
            <person name="Hilden K."/>
        </authorList>
    </citation>
    <scope>NUCLEOTIDE SEQUENCE [LARGE SCALE GENOMIC DNA]</scope>
    <source>
        <strain evidence="3 4">FBCC735</strain>
    </source>
</reference>
<feature type="transmembrane region" description="Helical" evidence="2">
    <location>
        <begin position="6"/>
        <end position="26"/>
    </location>
</feature>
<dbReference type="EMBL" id="MNAD01001519">
    <property type="protein sequence ID" value="OJT04679.1"/>
    <property type="molecule type" value="Genomic_DNA"/>
</dbReference>
<keyword evidence="2" id="KW-0812">Transmembrane</keyword>
<dbReference type="STRING" id="154538.A0A1M2VAS2"/>
<dbReference type="AlphaFoldDB" id="A0A1M2VAS2"/>
<evidence type="ECO:0000313" key="3">
    <source>
        <dbReference type="EMBL" id="OJT04679.1"/>
    </source>
</evidence>
<feature type="region of interest" description="Disordered" evidence="1">
    <location>
        <begin position="140"/>
        <end position="244"/>
    </location>
</feature>